<evidence type="ECO:0000256" key="2">
    <source>
        <dbReference type="ARBA" id="ARBA00005779"/>
    </source>
</evidence>
<feature type="transmembrane region" description="Helical" evidence="7">
    <location>
        <begin position="113"/>
        <end position="134"/>
    </location>
</feature>
<evidence type="ECO:0000313" key="9">
    <source>
        <dbReference type="Proteomes" id="UP000060487"/>
    </source>
</evidence>
<comment type="caution">
    <text evidence="8">The sequence shown here is derived from an EMBL/GenBank/DDBJ whole genome shotgun (WGS) entry which is preliminary data.</text>
</comment>
<keyword evidence="9" id="KW-1185">Reference proteome</keyword>
<evidence type="ECO:0000313" key="8">
    <source>
        <dbReference type="EMBL" id="KWT85571.1"/>
    </source>
</evidence>
<keyword evidence="6 7" id="KW-0472">Membrane</keyword>
<comment type="subcellular location">
    <subcellularLocation>
        <location evidence="1">Cell membrane</location>
        <topology evidence="1">Multi-pass membrane protein</topology>
    </subcellularLocation>
</comment>
<comment type="similarity">
    <text evidence="2">Belongs to the UPF0719 family.</text>
</comment>
<protein>
    <submittedName>
        <fullName evidence="8">Membrane protein</fullName>
    </submittedName>
</protein>
<dbReference type="RefSeq" id="WP_085052324.1">
    <property type="nucleotide sequence ID" value="NZ_LNQR01000060.1"/>
</dbReference>
<feature type="transmembrane region" description="Helical" evidence="7">
    <location>
        <begin position="252"/>
        <end position="271"/>
    </location>
</feature>
<evidence type="ECO:0000256" key="4">
    <source>
        <dbReference type="ARBA" id="ARBA00022692"/>
    </source>
</evidence>
<keyword evidence="4 7" id="KW-0812">Transmembrane</keyword>
<evidence type="ECO:0000256" key="1">
    <source>
        <dbReference type="ARBA" id="ARBA00004651"/>
    </source>
</evidence>
<name>A0ABR5SFA5_9BACT</name>
<dbReference type="EMBL" id="LNQR01000060">
    <property type="protein sequence ID" value="KWT85571.1"/>
    <property type="molecule type" value="Genomic_DNA"/>
</dbReference>
<feature type="transmembrane region" description="Helical" evidence="7">
    <location>
        <begin position="141"/>
        <end position="161"/>
    </location>
</feature>
<keyword evidence="5 7" id="KW-1133">Transmembrane helix</keyword>
<dbReference type="InterPro" id="IPR007140">
    <property type="entry name" value="DUF350"/>
</dbReference>
<sequence length="272" mass="29277">MEKYLYDLLDILIVIFFLFISKRTADFLTKFDDDDSVEIGANSAVALWRFGQYFGMAIAMSGLLGTETAMKDIPSFFLNGALVTLLFFLSHYINRYLFLKGIDNNKLIGEGNAAVGMVNCGIYLASGLVLNGVLSGGGGGLLSAIVFFALAQCVIALIFLITQKIYQIGIKDEIAGGNLSAGVFLAGVVISYAVILRSSVSGDFIGWERGIISFFVSAFVGLAFLFVIQKVADAIFLPKTTLSEQIIKRNTAAVTVVEAISLSVAIVIARIM</sequence>
<feature type="transmembrane region" description="Helical" evidence="7">
    <location>
        <begin position="212"/>
        <end position="232"/>
    </location>
</feature>
<evidence type="ECO:0000256" key="7">
    <source>
        <dbReference type="SAM" id="Phobius"/>
    </source>
</evidence>
<keyword evidence="3" id="KW-1003">Cell membrane</keyword>
<reference evidence="8 9" key="1">
    <citation type="submission" date="2015-11" db="EMBL/GenBank/DDBJ databases">
        <authorList>
            <person name="Lin W."/>
        </authorList>
    </citation>
    <scope>NUCLEOTIDE SEQUENCE [LARGE SCALE GENOMIC DNA]</scope>
    <source>
        <strain evidence="8 9">HCH-1</strain>
    </source>
</reference>
<feature type="transmembrane region" description="Helical" evidence="7">
    <location>
        <begin position="45"/>
        <end position="64"/>
    </location>
</feature>
<dbReference type="Pfam" id="PF03994">
    <property type="entry name" value="DUF350"/>
    <property type="match status" value="2"/>
</dbReference>
<accession>A0ABR5SFA5</accession>
<feature type="transmembrane region" description="Helical" evidence="7">
    <location>
        <begin position="181"/>
        <end position="200"/>
    </location>
</feature>
<evidence type="ECO:0000256" key="3">
    <source>
        <dbReference type="ARBA" id="ARBA00022475"/>
    </source>
</evidence>
<feature type="transmembrane region" description="Helical" evidence="7">
    <location>
        <begin position="76"/>
        <end position="93"/>
    </location>
</feature>
<dbReference type="Proteomes" id="UP000060487">
    <property type="component" value="Unassembled WGS sequence"/>
</dbReference>
<dbReference type="PANTHER" id="PTHR40043:SF1">
    <property type="entry name" value="UPF0719 INNER MEMBRANE PROTEIN YJFL"/>
    <property type="match status" value="1"/>
</dbReference>
<evidence type="ECO:0000256" key="5">
    <source>
        <dbReference type="ARBA" id="ARBA00022989"/>
    </source>
</evidence>
<dbReference type="PANTHER" id="PTHR40043">
    <property type="entry name" value="UPF0719 INNER MEMBRANE PROTEIN YJFL"/>
    <property type="match status" value="1"/>
</dbReference>
<gene>
    <name evidence="8" type="ORF">ASN18_1705</name>
</gene>
<proteinExistence type="inferred from homology"/>
<feature type="transmembrane region" description="Helical" evidence="7">
    <location>
        <begin position="7"/>
        <end position="25"/>
    </location>
</feature>
<evidence type="ECO:0000256" key="6">
    <source>
        <dbReference type="ARBA" id="ARBA00023136"/>
    </source>
</evidence>
<organism evidence="8 9">
    <name type="scientific">Candidatus Magnetominusculus xianensis</name>
    <dbReference type="NCBI Taxonomy" id="1748249"/>
    <lineage>
        <taxon>Bacteria</taxon>
        <taxon>Pseudomonadati</taxon>
        <taxon>Nitrospirota</taxon>
        <taxon>Nitrospiria</taxon>
        <taxon>Nitrospirales</taxon>
        <taxon>Nitrospiraceae</taxon>
        <taxon>Candidatus Magnetominusculus</taxon>
    </lineage>
</organism>